<sequence>MLEVYFVYGLIPLFFIILGIIIYSMLKQDNQPAHPTKKIDEQSKKSTDKINTVPAGTLAEQE</sequence>
<name>A0A402BAB8_9CHLR</name>
<gene>
    <name evidence="3" type="ORF">KDA_37460</name>
</gene>
<feature type="compositionally biased region" description="Basic and acidic residues" evidence="1">
    <location>
        <begin position="37"/>
        <end position="48"/>
    </location>
</feature>
<keyword evidence="4" id="KW-1185">Reference proteome</keyword>
<dbReference type="RefSeq" id="WP_126628504.1">
    <property type="nucleotide sequence ID" value="NZ_BIFT01000001.1"/>
</dbReference>
<proteinExistence type="predicted"/>
<dbReference type="AlphaFoldDB" id="A0A402BAB8"/>
<dbReference type="Proteomes" id="UP000287171">
    <property type="component" value="Unassembled WGS sequence"/>
</dbReference>
<keyword evidence="2" id="KW-1133">Transmembrane helix</keyword>
<comment type="caution">
    <text evidence="3">The sequence shown here is derived from an EMBL/GenBank/DDBJ whole genome shotgun (WGS) entry which is preliminary data.</text>
</comment>
<keyword evidence="2" id="KW-0812">Transmembrane</keyword>
<accession>A0A402BAB8</accession>
<feature type="region of interest" description="Disordered" evidence="1">
    <location>
        <begin position="31"/>
        <end position="62"/>
    </location>
</feature>
<protein>
    <submittedName>
        <fullName evidence="3">Uncharacterized protein</fullName>
    </submittedName>
</protein>
<feature type="transmembrane region" description="Helical" evidence="2">
    <location>
        <begin position="6"/>
        <end position="26"/>
    </location>
</feature>
<evidence type="ECO:0000256" key="1">
    <source>
        <dbReference type="SAM" id="MobiDB-lite"/>
    </source>
</evidence>
<keyword evidence="2" id="KW-0472">Membrane</keyword>
<organism evidence="3 4">
    <name type="scientific">Dictyobacter alpinus</name>
    <dbReference type="NCBI Taxonomy" id="2014873"/>
    <lineage>
        <taxon>Bacteria</taxon>
        <taxon>Bacillati</taxon>
        <taxon>Chloroflexota</taxon>
        <taxon>Ktedonobacteria</taxon>
        <taxon>Ktedonobacterales</taxon>
        <taxon>Dictyobacteraceae</taxon>
        <taxon>Dictyobacter</taxon>
    </lineage>
</organism>
<dbReference type="EMBL" id="BIFT01000001">
    <property type="protein sequence ID" value="GCE28262.1"/>
    <property type="molecule type" value="Genomic_DNA"/>
</dbReference>
<reference evidence="4" key="1">
    <citation type="submission" date="2018-12" db="EMBL/GenBank/DDBJ databases">
        <title>Tengunoibacter tsumagoiensis gen. nov., sp. nov., Dictyobacter kobayashii sp. nov., D. alpinus sp. nov., and D. joshuensis sp. nov. and description of Dictyobacteraceae fam. nov. within the order Ktedonobacterales isolated from Tengu-no-mugimeshi.</title>
        <authorList>
            <person name="Wang C.M."/>
            <person name="Zheng Y."/>
            <person name="Sakai Y."/>
            <person name="Toyoda A."/>
            <person name="Minakuchi Y."/>
            <person name="Abe K."/>
            <person name="Yokota A."/>
            <person name="Yabe S."/>
        </authorList>
    </citation>
    <scope>NUCLEOTIDE SEQUENCE [LARGE SCALE GENOMIC DNA]</scope>
    <source>
        <strain evidence="4">Uno16</strain>
    </source>
</reference>
<evidence type="ECO:0000313" key="4">
    <source>
        <dbReference type="Proteomes" id="UP000287171"/>
    </source>
</evidence>
<evidence type="ECO:0000256" key="2">
    <source>
        <dbReference type="SAM" id="Phobius"/>
    </source>
</evidence>
<evidence type="ECO:0000313" key="3">
    <source>
        <dbReference type="EMBL" id="GCE28262.1"/>
    </source>
</evidence>